<dbReference type="Proteomes" id="UP000326331">
    <property type="component" value="Chromosome"/>
</dbReference>
<dbReference type="SUPFAM" id="SSF55469">
    <property type="entry name" value="FMN-dependent nitroreductase-like"/>
    <property type="match status" value="1"/>
</dbReference>
<proteinExistence type="inferred from homology"/>
<gene>
    <name evidence="4" type="ORF">Tbon_13370</name>
</gene>
<dbReference type="InterPro" id="IPR029479">
    <property type="entry name" value="Nitroreductase"/>
</dbReference>
<feature type="domain" description="Nitroreductase" evidence="3">
    <location>
        <begin position="19"/>
        <end position="166"/>
    </location>
</feature>
<evidence type="ECO:0000256" key="2">
    <source>
        <dbReference type="ARBA" id="ARBA00023002"/>
    </source>
</evidence>
<evidence type="ECO:0000313" key="5">
    <source>
        <dbReference type="Proteomes" id="UP000326331"/>
    </source>
</evidence>
<sequence length="215" mass="23327">MPRPGVCHHGGVDELLPAIRDRRASRAFRPEPVPAAARDLLWEAAARAPSHGNTQPTRILVAESEAVRERLIAALNEGNRHWARHAPLLFALAANPSHDIVIEGTDGSRRELYPLHVGIALGNLMAQATALSLVAHPMAAFDEAAVREVFGCPGQVRILAVVACGYPGDPATLPPDLAAKETAPQRRLPLQHRVAVDRWVPDLEVSPRDLRRKDG</sequence>
<evidence type="ECO:0000313" key="4">
    <source>
        <dbReference type="EMBL" id="QFG04221.1"/>
    </source>
</evidence>
<name>A0ABX6C710_9CHLR</name>
<dbReference type="PANTHER" id="PTHR43673">
    <property type="entry name" value="NAD(P)H NITROREDUCTASE YDGI-RELATED"/>
    <property type="match status" value="1"/>
</dbReference>
<reference evidence="4 5" key="1">
    <citation type="submission" date="2019-10" db="EMBL/GenBank/DDBJ databases">
        <title>Thermopilla bonchosmolovskayae gen. nov., sp. nov., a moderately thermophilic Chloroflexi bacterium from a Chukotka hot spring (Arctic, Russia), representing a novel classis Thermopillaia, which include previously uncultivated lineage OLB14.</title>
        <authorList>
            <person name="Kochetkova T.V."/>
            <person name="Zayulina K.S."/>
            <person name="Zhigarkov V.S."/>
            <person name="Minaev N.V."/>
            <person name="Novikov A."/>
            <person name="Toshchakov S.V."/>
            <person name="Elcheninov A.G."/>
            <person name="Kublanov I.V."/>
        </authorList>
    </citation>
    <scope>NUCLEOTIDE SEQUENCE [LARGE SCALE GENOMIC DNA]</scope>
    <source>
        <strain evidence="4 5">3753O</strain>
    </source>
</reference>
<organism evidence="4 5">
    <name type="scientific">Tepidiforma bonchosmolovskayae</name>
    <dbReference type="NCBI Taxonomy" id="2601677"/>
    <lineage>
        <taxon>Bacteria</taxon>
        <taxon>Bacillati</taxon>
        <taxon>Chloroflexota</taxon>
        <taxon>Tepidiformia</taxon>
        <taxon>Tepidiformales</taxon>
        <taxon>Tepidiformaceae</taxon>
        <taxon>Tepidiforma</taxon>
    </lineage>
</organism>
<dbReference type="InterPro" id="IPR000415">
    <property type="entry name" value="Nitroreductase-like"/>
</dbReference>
<dbReference type="PANTHER" id="PTHR43673:SF10">
    <property type="entry name" value="NADH DEHYDROGENASE_NAD(P)H NITROREDUCTASE XCC3605-RELATED"/>
    <property type="match status" value="1"/>
</dbReference>
<evidence type="ECO:0000256" key="1">
    <source>
        <dbReference type="ARBA" id="ARBA00007118"/>
    </source>
</evidence>
<evidence type="ECO:0000259" key="3">
    <source>
        <dbReference type="Pfam" id="PF00881"/>
    </source>
</evidence>
<keyword evidence="2" id="KW-0560">Oxidoreductase</keyword>
<protein>
    <submittedName>
        <fullName evidence="4">Nitroreductase</fullName>
    </submittedName>
</protein>
<keyword evidence="5" id="KW-1185">Reference proteome</keyword>
<comment type="similarity">
    <text evidence="1">Belongs to the nitroreductase family.</text>
</comment>
<accession>A0ABX6C710</accession>
<dbReference type="EMBL" id="CP042829">
    <property type="protein sequence ID" value="QFG04221.1"/>
    <property type="molecule type" value="Genomic_DNA"/>
</dbReference>
<dbReference type="Gene3D" id="3.40.109.10">
    <property type="entry name" value="NADH Oxidase"/>
    <property type="match status" value="1"/>
</dbReference>
<dbReference type="Pfam" id="PF00881">
    <property type="entry name" value="Nitroreductase"/>
    <property type="match status" value="1"/>
</dbReference>